<dbReference type="GO" id="GO:0003677">
    <property type="term" value="F:DNA binding"/>
    <property type="evidence" value="ECO:0007669"/>
    <property type="project" value="UniProtKB-UniRule"/>
</dbReference>
<dbReference type="InterPro" id="IPR044068">
    <property type="entry name" value="CB"/>
</dbReference>
<dbReference type="Proteomes" id="UP000204551">
    <property type="component" value="Chromosome"/>
</dbReference>
<evidence type="ECO:0000256" key="3">
    <source>
        <dbReference type="ARBA" id="ARBA00023125"/>
    </source>
</evidence>
<dbReference type="EMBL" id="CP022515">
    <property type="protein sequence ID" value="ASO05713.1"/>
    <property type="molecule type" value="Genomic_DNA"/>
</dbReference>
<feature type="domain" description="Core-binding (CB)" evidence="7">
    <location>
        <begin position="101"/>
        <end position="183"/>
    </location>
</feature>
<comment type="similarity">
    <text evidence="1">Belongs to the 'phage' integrase family.</text>
</comment>
<evidence type="ECO:0000256" key="2">
    <source>
        <dbReference type="ARBA" id="ARBA00022908"/>
    </source>
</evidence>
<dbReference type="InterPro" id="IPR004107">
    <property type="entry name" value="Integrase_SAM-like_N"/>
</dbReference>
<dbReference type="Gene3D" id="1.10.150.130">
    <property type="match status" value="1"/>
</dbReference>
<evidence type="ECO:0000259" key="7">
    <source>
        <dbReference type="PROSITE" id="PS51900"/>
    </source>
</evidence>
<dbReference type="SUPFAM" id="SSF56349">
    <property type="entry name" value="DNA breaking-rejoining enzymes"/>
    <property type="match status" value="1"/>
</dbReference>
<evidence type="ECO:0000313" key="9">
    <source>
        <dbReference type="Proteomes" id="UP000204551"/>
    </source>
</evidence>
<dbReference type="KEGG" id="aalg:AREALGSMS7_02262"/>
<evidence type="ECO:0000256" key="5">
    <source>
        <dbReference type="PROSITE-ProRule" id="PRU01248"/>
    </source>
</evidence>
<dbReference type="InterPro" id="IPR011010">
    <property type="entry name" value="DNA_brk_join_enz"/>
</dbReference>
<dbReference type="PANTHER" id="PTHR30349:SF64">
    <property type="entry name" value="PROPHAGE INTEGRASE INTD-RELATED"/>
    <property type="match status" value="1"/>
</dbReference>
<dbReference type="Gene3D" id="1.10.443.10">
    <property type="entry name" value="Intergrase catalytic core"/>
    <property type="match status" value="1"/>
</dbReference>
<reference evidence="8 9" key="1">
    <citation type="submission" date="2017-07" db="EMBL/GenBank/DDBJ databases">
        <title>Genome Sequence of Arenibacter algicola Strain SMS7 Isolated from a culture of the Diatom Skeletonema marinoi.</title>
        <authorList>
            <person name="Topel M."/>
            <person name="Pinder M.I.M."/>
            <person name="Johansson O.N."/>
            <person name="Kourtchenko O."/>
            <person name="Godhe A."/>
            <person name="Clarke A.K."/>
        </authorList>
    </citation>
    <scope>NUCLEOTIDE SEQUENCE [LARGE SCALE GENOMIC DNA]</scope>
    <source>
        <strain evidence="8 9">SMS7</strain>
    </source>
</reference>
<dbReference type="AlphaFoldDB" id="A0A221UWT5"/>
<evidence type="ECO:0000259" key="6">
    <source>
        <dbReference type="PROSITE" id="PS51898"/>
    </source>
</evidence>
<dbReference type="NCBIfam" id="NF040815">
    <property type="entry name" value="recomb_XerA_Arch"/>
    <property type="match status" value="1"/>
</dbReference>
<dbReference type="PROSITE" id="PS51898">
    <property type="entry name" value="TYR_RECOMBINASE"/>
    <property type="match status" value="1"/>
</dbReference>
<dbReference type="InterPro" id="IPR002104">
    <property type="entry name" value="Integrase_catalytic"/>
</dbReference>
<name>A0A221UWT5_9FLAO</name>
<dbReference type="InterPro" id="IPR010998">
    <property type="entry name" value="Integrase_recombinase_N"/>
</dbReference>
<dbReference type="InterPro" id="IPR050090">
    <property type="entry name" value="Tyrosine_recombinase_XerCD"/>
</dbReference>
<protein>
    <submittedName>
        <fullName evidence="8">Tyrosine recombinase XerD</fullName>
    </submittedName>
</protein>
<dbReference type="Pfam" id="PF13495">
    <property type="entry name" value="Phage_int_SAM_4"/>
    <property type="match status" value="1"/>
</dbReference>
<accession>A0A221UWT5</accession>
<dbReference type="PROSITE" id="PS51900">
    <property type="entry name" value="CB"/>
    <property type="match status" value="1"/>
</dbReference>
<sequence>MHKGKSITMKHLLIDGNKCIGLQFSTDRVIQALVEKLPNLGWSETFGMHHIPNNKNNISLIFKMFRGEAWINGNFFFAERVLNNDNADIDVEWFRKRKLEDGFRPCPEEYLLKLELKRYSNNTVKAYVNCFEAFINYYGHLNPIDINENEIRSYLQKLVQEGKSSSYINQAINSIKFFYEMVHGMPNRFYTIERPRKETRLPKVLSKQEVMAVIENTNNIKHKCIVALLYSSGLRRNELLNLKVTDIDSKRMMVGIRQAKGNKDRYTVLSNGLLEDLKTYYREYRPKEFLFEGTNGGKYSSTSVLNIIGSAAKRAGIKRKVSPHMLRHSFATHLLENGTDIRHIQLLLGHNSTKTTEIYTHVANRSFMNIKDLLT</sequence>
<keyword evidence="4" id="KW-0233">DNA recombination</keyword>
<evidence type="ECO:0000313" key="8">
    <source>
        <dbReference type="EMBL" id="ASO05713.1"/>
    </source>
</evidence>
<organism evidence="8 9">
    <name type="scientific">Arenibacter algicola</name>
    <dbReference type="NCBI Taxonomy" id="616991"/>
    <lineage>
        <taxon>Bacteria</taxon>
        <taxon>Pseudomonadati</taxon>
        <taxon>Bacteroidota</taxon>
        <taxon>Flavobacteriia</taxon>
        <taxon>Flavobacteriales</taxon>
        <taxon>Flavobacteriaceae</taxon>
        <taxon>Arenibacter</taxon>
    </lineage>
</organism>
<evidence type="ECO:0000256" key="4">
    <source>
        <dbReference type="ARBA" id="ARBA00023172"/>
    </source>
</evidence>
<dbReference type="GO" id="GO:0006310">
    <property type="term" value="P:DNA recombination"/>
    <property type="evidence" value="ECO:0007669"/>
    <property type="project" value="UniProtKB-KW"/>
</dbReference>
<dbReference type="GO" id="GO:0015074">
    <property type="term" value="P:DNA integration"/>
    <property type="evidence" value="ECO:0007669"/>
    <property type="project" value="UniProtKB-KW"/>
</dbReference>
<evidence type="ECO:0000256" key="1">
    <source>
        <dbReference type="ARBA" id="ARBA00008857"/>
    </source>
</evidence>
<proteinExistence type="inferred from homology"/>
<dbReference type="InterPro" id="IPR013762">
    <property type="entry name" value="Integrase-like_cat_sf"/>
</dbReference>
<gene>
    <name evidence="8" type="ORF">AREALGSMS7_02262</name>
</gene>
<keyword evidence="3 5" id="KW-0238">DNA-binding</keyword>
<dbReference type="PANTHER" id="PTHR30349">
    <property type="entry name" value="PHAGE INTEGRASE-RELATED"/>
    <property type="match status" value="1"/>
</dbReference>
<dbReference type="RefSeq" id="WP_093978387.1">
    <property type="nucleotide sequence ID" value="NZ_CP022515.1"/>
</dbReference>
<dbReference type="Pfam" id="PF00589">
    <property type="entry name" value="Phage_integrase"/>
    <property type="match status" value="1"/>
</dbReference>
<keyword evidence="2" id="KW-0229">DNA integration</keyword>
<feature type="domain" description="Tyr recombinase" evidence="6">
    <location>
        <begin position="200"/>
        <end position="372"/>
    </location>
</feature>